<evidence type="ECO:0000256" key="8">
    <source>
        <dbReference type="SAM" id="Coils"/>
    </source>
</evidence>
<reference evidence="10 11" key="1">
    <citation type="submission" date="2019-10" db="EMBL/GenBank/DDBJ databases">
        <title>Sequencing and Assembly of Multiple Reported Metal-Biooxidizing Members of the Extremely Thermoacidophilic Archaeal Family Sulfolobaceae.</title>
        <authorList>
            <person name="Counts J.A."/>
            <person name="Kelly R.M."/>
        </authorList>
    </citation>
    <scope>NUCLEOTIDE SEQUENCE [LARGE SCALE GENOMIC DNA]</scope>
    <source>
        <strain evidence="10 11">DSM 6482</strain>
    </source>
</reference>
<evidence type="ECO:0000256" key="1">
    <source>
        <dbReference type="ARBA" id="ARBA00004167"/>
    </source>
</evidence>
<dbReference type="Proteomes" id="UP000470772">
    <property type="component" value="Unassembled WGS sequence"/>
</dbReference>
<accession>A0A6A9QKL2</accession>
<dbReference type="Gene3D" id="1.20.5.3310">
    <property type="match status" value="1"/>
</dbReference>
<evidence type="ECO:0000256" key="5">
    <source>
        <dbReference type="ARBA" id="ARBA00022989"/>
    </source>
</evidence>
<evidence type="ECO:0000256" key="9">
    <source>
        <dbReference type="SAM" id="Phobius"/>
    </source>
</evidence>
<keyword evidence="7 9" id="KW-0472">Membrane</keyword>
<keyword evidence="4" id="KW-0653">Protein transport</keyword>
<evidence type="ECO:0000313" key="10">
    <source>
        <dbReference type="EMBL" id="MUN28258.1"/>
    </source>
</evidence>
<dbReference type="AlphaFoldDB" id="A0A6A9QKL2"/>
<proteinExistence type="predicted"/>
<keyword evidence="3 9" id="KW-0812">Transmembrane</keyword>
<keyword evidence="6" id="KW-0811">Translocation</keyword>
<organism evidence="10 11">
    <name type="scientific">Sulfuracidifex metallicus DSM 6482 = JCM 9184</name>
    <dbReference type="NCBI Taxonomy" id="523847"/>
    <lineage>
        <taxon>Archaea</taxon>
        <taxon>Thermoproteota</taxon>
        <taxon>Thermoprotei</taxon>
        <taxon>Sulfolobales</taxon>
        <taxon>Sulfolobaceae</taxon>
        <taxon>Sulfuracidifex</taxon>
    </lineage>
</organism>
<dbReference type="GO" id="GO:0016020">
    <property type="term" value="C:membrane"/>
    <property type="evidence" value="ECO:0007669"/>
    <property type="project" value="UniProtKB-ARBA"/>
</dbReference>
<keyword evidence="2" id="KW-0813">Transport</keyword>
<feature type="transmembrane region" description="Helical" evidence="9">
    <location>
        <begin position="6"/>
        <end position="23"/>
    </location>
</feature>
<evidence type="ECO:0000256" key="7">
    <source>
        <dbReference type="ARBA" id="ARBA00023136"/>
    </source>
</evidence>
<evidence type="ECO:0000256" key="3">
    <source>
        <dbReference type="ARBA" id="ARBA00022692"/>
    </source>
</evidence>
<name>A0A6A9QKL2_SULME</name>
<comment type="subcellular location">
    <subcellularLocation>
        <location evidence="1">Membrane</location>
        <topology evidence="1">Single-pass membrane protein</topology>
    </subcellularLocation>
</comment>
<keyword evidence="5 9" id="KW-1133">Transmembrane helix</keyword>
<evidence type="ECO:0000313" key="11">
    <source>
        <dbReference type="Proteomes" id="UP000470772"/>
    </source>
</evidence>
<keyword evidence="11" id="KW-1185">Reference proteome</keyword>
<evidence type="ECO:0000256" key="2">
    <source>
        <dbReference type="ARBA" id="ARBA00022448"/>
    </source>
</evidence>
<sequence length="98" mass="10991">MGLAVPTDVLIVVVVAVLVLFGSTKIPEFFRSLGKATGEFKKGKLESELEAEEILKSKQNPNVNVQNNQNQISKEDLERQIKQLQDQLDQLKKQNQGQ</sequence>
<dbReference type="Pfam" id="PF02416">
    <property type="entry name" value="TatA_B_E"/>
    <property type="match status" value="1"/>
</dbReference>
<evidence type="ECO:0000256" key="4">
    <source>
        <dbReference type="ARBA" id="ARBA00022927"/>
    </source>
</evidence>
<comment type="caution">
    <text evidence="10">The sequence shown here is derived from an EMBL/GenBank/DDBJ whole genome shotgun (WGS) entry which is preliminary data.</text>
</comment>
<evidence type="ECO:0000256" key="6">
    <source>
        <dbReference type="ARBA" id="ARBA00023010"/>
    </source>
</evidence>
<gene>
    <name evidence="10" type="ORF">GC250_01965</name>
</gene>
<keyword evidence="8" id="KW-0175">Coiled coil</keyword>
<dbReference type="PANTHER" id="PTHR42982">
    <property type="entry name" value="SEC-INDEPENDENT PROTEIN TRANSLOCASE PROTEIN TATA"/>
    <property type="match status" value="1"/>
</dbReference>
<dbReference type="RefSeq" id="WP_054838075.1">
    <property type="nucleotide sequence ID" value="NZ_BBBY01000005.1"/>
</dbReference>
<dbReference type="PANTHER" id="PTHR42982:SF1">
    <property type="entry name" value="SEC-INDEPENDENT PROTEIN TRANSLOCASE PROTEIN TATA"/>
    <property type="match status" value="1"/>
</dbReference>
<dbReference type="InterPro" id="IPR003369">
    <property type="entry name" value="TatA/B/E"/>
</dbReference>
<protein>
    <submittedName>
        <fullName evidence="10">Twin-arginine translocase TatA/TatE family subunit</fullName>
    </submittedName>
</protein>
<dbReference type="GO" id="GO:0015031">
    <property type="term" value="P:protein transport"/>
    <property type="evidence" value="ECO:0007669"/>
    <property type="project" value="UniProtKB-KW"/>
</dbReference>
<dbReference type="EMBL" id="WGGD01000005">
    <property type="protein sequence ID" value="MUN28258.1"/>
    <property type="molecule type" value="Genomic_DNA"/>
</dbReference>
<dbReference type="OrthoDB" id="27754at2157"/>
<feature type="coiled-coil region" evidence="8">
    <location>
        <begin position="67"/>
        <end position="94"/>
    </location>
</feature>